<feature type="transmembrane region" description="Helical" evidence="1">
    <location>
        <begin position="28"/>
        <end position="45"/>
    </location>
</feature>
<accession>A0A2W4VUT2</accession>
<proteinExistence type="predicted"/>
<feature type="transmembrane region" description="Helical" evidence="1">
    <location>
        <begin position="142"/>
        <end position="166"/>
    </location>
</feature>
<reference evidence="3 4" key="1">
    <citation type="submission" date="2018-04" db="EMBL/GenBank/DDBJ databases">
        <authorList>
            <person name="Go L.Y."/>
            <person name="Mitchell J.A."/>
        </authorList>
    </citation>
    <scope>NUCLEOTIDE SEQUENCE [LARGE SCALE GENOMIC DNA]</scope>
    <source>
        <strain evidence="3">ULC066bin1</strain>
    </source>
</reference>
<organism evidence="3 4">
    <name type="scientific">Pseudanabaena frigida</name>
    <dbReference type="NCBI Taxonomy" id="945775"/>
    <lineage>
        <taxon>Bacteria</taxon>
        <taxon>Bacillati</taxon>
        <taxon>Cyanobacteriota</taxon>
        <taxon>Cyanophyceae</taxon>
        <taxon>Pseudanabaenales</taxon>
        <taxon>Pseudanabaenaceae</taxon>
        <taxon>Pseudanabaena</taxon>
    </lineage>
</organism>
<dbReference type="InterPro" id="IPR058581">
    <property type="entry name" value="TM_HPP"/>
</dbReference>
<dbReference type="InterPro" id="IPR007065">
    <property type="entry name" value="HPP"/>
</dbReference>
<feature type="domain" description="HPP transmembrane region" evidence="2">
    <location>
        <begin position="20"/>
        <end position="156"/>
    </location>
</feature>
<dbReference type="AlphaFoldDB" id="A0A2W4VUT2"/>
<feature type="transmembrane region" description="Helical" evidence="1">
    <location>
        <begin position="79"/>
        <end position="95"/>
    </location>
</feature>
<protein>
    <submittedName>
        <fullName evidence="3">HPP family protein</fullName>
    </submittedName>
</protein>
<evidence type="ECO:0000313" key="3">
    <source>
        <dbReference type="EMBL" id="PZO35710.1"/>
    </source>
</evidence>
<keyword evidence="1" id="KW-1133">Transmembrane helix</keyword>
<evidence type="ECO:0000259" key="2">
    <source>
        <dbReference type="Pfam" id="PF04982"/>
    </source>
</evidence>
<dbReference type="Proteomes" id="UP000249467">
    <property type="component" value="Unassembled WGS sequence"/>
</dbReference>
<reference evidence="3 4" key="2">
    <citation type="submission" date="2018-06" db="EMBL/GenBank/DDBJ databases">
        <title>Metagenomic assembly of (sub)arctic Cyanobacteria and their associated microbiome from non-axenic cultures.</title>
        <authorList>
            <person name="Baurain D."/>
        </authorList>
    </citation>
    <scope>NUCLEOTIDE SEQUENCE [LARGE SCALE GENOMIC DNA]</scope>
    <source>
        <strain evidence="3">ULC066bin1</strain>
    </source>
</reference>
<sequence length="170" mass="18571">MSQNHFNPKPINSVYRSLRQRLSLKEELLLAIAPTLTIAIVMTFVETLSRQRLLFASLDASAFLIYLDPHHSSNTSRTLILSQLMAAAIGWLANFTFGAGYVAGITSMVATIVFTIALDVVHPPAVSTSLSFALQVGSQNNLLLFSLAVGAIALLVGLERFVLWILDHFN</sequence>
<dbReference type="Pfam" id="PF04982">
    <property type="entry name" value="TM_HPP"/>
    <property type="match status" value="1"/>
</dbReference>
<keyword evidence="1" id="KW-0472">Membrane</keyword>
<dbReference type="PANTHER" id="PTHR33741:SF5">
    <property type="entry name" value="TRANSMEMBRANE PROTEIN DDB_G0269096-RELATED"/>
    <property type="match status" value="1"/>
</dbReference>
<comment type="caution">
    <text evidence="3">The sequence shown here is derived from an EMBL/GenBank/DDBJ whole genome shotgun (WGS) entry which is preliminary data.</text>
</comment>
<evidence type="ECO:0000313" key="4">
    <source>
        <dbReference type="Proteomes" id="UP000249467"/>
    </source>
</evidence>
<feature type="transmembrane region" description="Helical" evidence="1">
    <location>
        <begin position="101"/>
        <end position="121"/>
    </location>
</feature>
<evidence type="ECO:0000256" key="1">
    <source>
        <dbReference type="SAM" id="Phobius"/>
    </source>
</evidence>
<dbReference type="EMBL" id="QBML01000052">
    <property type="protein sequence ID" value="PZO35710.1"/>
    <property type="molecule type" value="Genomic_DNA"/>
</dbReference>
<keyword evidence="1" id="KW-0812">Transmembrane</keyword>
<dbReference type="PANTHER" id="PTHR33741">
    <property type="entry name" value="TRANSMEMBRANE PROTEIN DDB_G0269096-RELATED"/>
    <property type="match status" value="1"/>
</dbReference>
<gene>
    <name evidence="3" type="ORF">DCF19_23255</name>
</gene>
<name>A0A2W4VUT2_9CYAN</name>